<name>A0A1A9QDW4_9MOLU</name>
<sequence length="235" mass="27948">MKNNVLNLSQKDEIRNNAKYAYEEINEILEKIIFVGRVEILQKIELFNNLFNEFGEKPFEVKISQTEFKAIKKASKGRLFWRNRALKRAISNTEDAIQRQFFRNYQIFIVFNEKLTEYMKVINNNKYVHELMKFKGAIGKIANDYRNRRVINTEFFQSEIENIIDGIKKGVVVDDISGYCKLFNDFFEQEMDYLTLFLKSVKGAVDDYEEAERKVKERTKVPELKIEMPLTNDYL</sequence>
<keyword evidence="2" id="KW-1185">Reference proteome</keyword>
<dbReference type="STRING" id="432608.A6V39_01940"/>
<comment type="caution">
    <text evidence="1">The sequence shown here is derived from an EMBL/GenBank/DDBJ whole genome shotgun (WGS) entry which is preliminary data.</text>
</comment>
<dbReference type="Proteomes" id="UP000077623">
    <property type="component" value="Unassembled WGS sequence"/>
</dbReference>
<organism evidence="1 2">
    <name type="scientific">Candidatus Mycoplasma haematobovis</name>
    <dbReference type="NCBI Taxonomy" id="432608"/>
    <lineage>
        <taxon>Bacteria</taxon>
        <taxon>Bacillati</taxon>
        <taxon>Mycoplasmatota</taxon>
        <taxon>Mollicutes</taxon>
        <taxon>Mycoplasmataceae</taxon>
        <taxon>Mycoplasma</taxon>
    </lineage>
</organism>
<reference evidence="2" key="1">
    <citation type="submission" date="2016-04" db="EMBL/GenBank/DDBJ databases">
        <authorList>
            <person name="Quiroz-Castaneda R.E."/>
            <person name="Martinez-Ocampo F."/>
        </authorList>
    </citation>
    <scope>NUCLEOTIDE SEQUENCE [LARGE SCALE GENOMIC DNA]</scope>
    <source>
        <strain evidence="2">INIFAP01</strain>
    </source>
</reference>
<protein>
    <submittedName>
        <fullName evidence="1">Uncharacterized protein</fullName>
    </submittedName>
</protein>
<dbReference type="RefSeq" id="WP_187150039.1">
    <property type="nucleotide sequence ID" value="NZ_LWUJ01000011.1"/>
</dbReference>
<evidence type="ECO:0000313" key="1">
    <source>
        <dbReference type="EMBL" id="OAL10191.1"/>
    </source>
</evidence>
<evidence type="ECO:0000313" key="2">
    <source>
        <dbReference type="Proteomes" id="UP000077623"/>
    </source>
</evidence>
<dbReference type="EMBL" id="LWUJ01000011">
    <property type="protein sequence ID" value="OAL10191.1"/>
    <property type="molecule type" value="Genomic_DNA"/>
</dbReference>
<gene>
    <name evidence="1" type="ORF">A6V39_01940</name>
</gene>
<proteinExistence type="predicted"/>
<accession>A0A1A9QDW4</accession>
<dbReference type="AlphaFoldDB" id="A0A1A9QDW4"/>